<evidence type="ECO:0000313" key="2">
    <source>
        <dbReference type="Proteomes" id="UP000218744"/>
    </source>
</evidence>
<name>A0A2A5SC50_LACLH</name>
<dbReference type="AlphaFoldDB" id="A0A2A5SC50"/>
<dbReference type="EMBL" id="JXKA01000021">
    <property type="protein sequence ID" value="PCS11035.1"/>
    <property type="molecule type" value="Genomic_DNA"/>
</dbReference>
<gene>
    <name evidence="1" type="ORF">RU90_GL001065</name>
</gene>
<protein>
    <submittedName>
        <fullName evidence="1">Uncharacterized protein</fullName>
    </submittedName>
</protein>
<dbReference type="Proteomes" id="UP000218744">
    <property type="component" value="Unassembled WGS sequence"/>
</dbReference>
<evidence type="ECO:0000313" key="1">
    <source>
        <dbReference type="EMBL" id="PCS11035.1"/>
    </source>
</evidence>
<sequence>MNPRNRKILFGSLLLLVIIVGLITFTLRQGKKQIYFCQ</sequence>
<comment type="caution">
    <text evidence="1">The sequence shown here is derived from an EMBL/GenBank/DDBJ whole genome shotgun (WGS) entry which is preliminary data.</text>
</comment>
<organism evidence="1 2">
    <name type="scientific">Lactococcus lactis subsp. hordniae</name>
    <dbReference type="NCBI Taxonomy" id="203404"/>
    <lineage>
        <taxon>Bacteria</taxon>
        <taxon>Bacillati</taxon>
        <taxon>Bacillota</taxon>
        <taxon>Bacilli</taxon>
        <taxon>Lactobacillales</taxon>
        <taxon>Streptococcaceae</taxon>
        <taxon>Lactococcus</taxon>
    </lineage>
</organism>
<accession>A0A2A5SC50</accession>
<reference evidence="1 2" key="1">
    <citation type="submission" date="2014-12" db="EMBL/GenBank/DDBJ databases">
        <title>Draft genome sequences of 10 type strains of Lactococcus.</title>
        <authorList>
            <person name="Sun Z."/>
            <person name="Zhong Z."/>
            <person name="Liu W."/>
            <person name="Zhang W."/>
            <person name="Zhang H."/>
        </authorList>
    </citation>
    <scope>NUCLEOTIDE SEQUENCE [LARGE SCALE GENOMIC DNA]</scope>
    <source>
        <strain evidence="1 2">DSM 20450</strain>
    </source>
</reference>
<proteinExistence type="predicted"/>